<dbReference type="PRINTS" id="PR00111">
    <property type="entry name" value="ABHYDROLASE"/>
</dbReference>
<reference evidence="2 3" key="1">
    <citation type="submission" date="2018-06" db="EMBL/GenBank/DDBJ databases">
        <title>Spongiibacterium sp. HME9304 Genome sequencing and assembly.</title>
        <authorList>
            <person name="Kang H."/>
            <person name="Kim H."/>
            <person name="Joh K."/>
        </authorList>
    </citation>
    <scope>NUCLEOTIDE SEQUENCE [LARGE SCALE GENOMIC DNA]</scope>
    <source>
        <strain evidence="2 3">HME9304</strain>
    </source>
</reference>
<dbReference type="GO" id="GO:0004414">
    <property type="term" value="F:homoserine O-acetyltransferase activity"/>
    <property type="evidence" value="ECO:0007669"/>
    <property type="project" value="UniProtKB-EC"/>
</dbReference>
<organism evidence="2 3">
    <name type="scientific">Flagellimonas maritima</name>
    <dbReference type="NCBI Taxonomy" id="1383885"/>
    <lineage>
        <taxon>Bacteria</taxon>
        <taxon>Pseudomonadati</taxon>
        <taxon>Bacteroidota</taxon>
        <taxon>Flavobacteriia</taxon>
        <taxon>Flavobacteriales</taxon>
        <taxon>Flavobacteriaceae</taxon>
        <taxon>Flagellimonas</taxon>
    </lineage>
</organism>
<proteinExistence type="predicted"/>
<dbReference type="PANTHER" id="PTHR43433:SF1">
    <property type="entry name" value="BLL5160 PROTEIN"/>
    <property type="match status" value="1"/>
</dbReference>
<keyword evidence="2" id="KW-0012">Acyltransferase</keyword>
<dbReference type="Pfam" id="PF00561">
    <property type="entry name" value="Abhydrolase_1"/>
    <property type="match status" value="1"/>
</dbReference>
<keyword evidence="3" id="KW-1185">Reference proteome</keyword>
<dbReference type="Proteomes" id="UP000248536">
    <property type="component" value="Chromosome"/>
</dbReference>
<dbReference type="KEGG" id="spon:HME9304_02988"/>
<protein>
    <submittedName>
        <fullName evidence="2">Homoserine O-acetyltransferase</fullName>
        <ecNumber evidence="2">2.3.1.31</ecNumber>
    </submittedName>
</protein>
<gene>
    <name evidence="2" type="ORF">HME9304_02988</name>
</gene>
<evidence type="ECO:0000313" key="2">
    <source>
        <dbReference type="EMBL" id="AWX45956.1"/>
    </source>
</evidence>
<dbReference type="EC" id="2.3.1.31" evidence="2"/>
<dbReference type="SUPFAM" id="SSF53474">
    <property type="entry name" value="alpha/beta-Hydrolases"/>
    <property type="match status" value="1"/>
</dbReference>
<accession>A0A2Z4LVW8</accession>
<dbReference type="RefSeq" id="WP_112379295.1">
    <property type="nucleotide sequence ID" value="NZ_CP030104.1"/>
</dbReference>
<dbReference type="InterPro" id="IPR029058">
    <property type="entry name" value="AB_hydrolase_fold"/>
</dbReference>
<dbReference type="PANTHER" id="PTHR43433">
    <property type="entry name" value="HYDROLASE, ALPHA/BETA FOLD FAMILY PROTEIN"/>
    <property type="match status" value="1"/>
</dbReference>
<dbReference type="OrthoDB" id="9780932at2"/>
<keyword evidence="2" id="KW-0808">Transferase</keyword>
<dbReference type="InterPro" id="IPR050471">
    <property type="entry name" value="AB_hydrolase"/>
</dbReference>
<evidence type="ECO:0000313" key="3">
    <source>
        <dbReference type="Proteomes" id="UP000248536"/>
    </source>
</evidence>
<dbReference type="Gene3D" id="3.40.50.1820">
    <property type="entry name" value="alpha/beta hydrolase"/>
    <property type="match status" value="1"/>
</dbReference>
<dbReference type="InterPro" id="IPR000073">
    <property type="entry name" value="AB_hydrolase_1"/>
</dbReference>
<feature type="domain" description="AB hydrolase-1" evidence="1">
    <location>
        <begin position="19"/>
        <end position="253"/>
    </location>
</feature>
<dbReference type="AlphaFoldDB" id="A0A2Z4LVW8"/>
<dbReference type="EMBL" id="CP030104">
    <property type="protein sequence ID" value="AWX45956.1"/>
    <property type="molecule type" value="Genomic_DNA"/>
</dbReference>
<sequence length="282" mass="31656">MIVKTKIGTIEYSDLGKGKPILFLHGGHSNCDETLWHKGFDLDEFKLITPSRPGYGKTPLSTFESPKEAAGLVISLLDKIKIEKVVVIGISAGGLTALELAANYKDRVKKLILLSAVTKKWLQPSDALYRKGKILFSPAMEKFTWTMFRIFFKLTPLTMTKTLFKELSTVKGASFDRKEIETIKEMTSKQSSGNGFVNDLEQDITSGTHLKIECPTLIVHSKNDKTVSIAMAYHAKKNILCSQLKLYNNKWGHLLWVGTDSTEPITETLIFINKAQNQIYRP</sequence>
<evidence type="ECO:0000259" key="1">
    <source>
        <dbReference type="Pfam" id="PF00561"/>
    </source>
</evidence>
<name>A0A2Z4LVW8_9FLAO</name>